<accession>A0ABX7X684</accession>
<proteinExistence type="inferred from homology"/>
<keyword evidence="4" id="KW-1185">Reference proteome</keyword>
<evidence type="ECO:0000313" key="4">
    <source>
        <dbReference type="Proteomes" id="UP000672027"/>
    </source>
</evidence>
<dbReference type="InterPro" id="IPR011990">
    <property type="entry name" value="TPR-like_helical_dom_sf"/>
</dbReference>
<comment type="similarity">
    <text evidence="1">Belongs to the glycosyltransferase 2 family. WaaE/KdtX subfamily.</text>
</comment>
<dbReference type="GO" id="GO:0016757">
    <property type="term" value="F:glycosyltransferase activity"/>
    <property type="evidence" value="ECO:0007669"/>
    <property type="project" value="UniProtKB-KW"/>
</dbReference>
<dbReference type="InterPro" id="IPR029044">
    <property type="entry name" value="Nucleotide-diphossugar_trans"/>
</dbReference>
<dbReference type="SUPFAM" id="SSF53448">
    <property type="entry name" value="Nucleotide-diphospho-sugar transferases"/>
    <property type="match status" value="1"/>
</dbReference>
<keyword evidence="3" id="KW-0808">Transferase</keyword>
<gene>
    <name evidence="3" type="ORF">J8380_06150</name>
</gene>
<dbReference type="PANTHER" id="PTHR43630">
    <property type="entry name" value="POLY-BETA-1,6-N-ACETYL-D-GLUCOSAMINE SYNTHASE"/>
    <property type="match status" value="1"/>
</dbReference>
<dbReference type="Gene3D" id="1.25.40.10">
    <property type="entry name" value="Tetratricopeptide repeat domain"/>
    <property type="match status" value="1"/>
</dbReference>
<feature type="domain" description="Glycosyltransferase 2-like" evidence="2">
    <location>
        <begin position="11"/>
        <end position="96"/>
    </location>
</feature>
<protein>
    <submittedName>
        <fullName evidence="3">Glycosyltransferase</fullName>
        <ecNumber evidence="3">2.4.-.-</ecNumber>
    </submittedName>
</protein>
<keyword evidence="3" id="KW-0328">Glycosyltransferase</keyword>
<dbReference type="RefSeq" id="WP_210229277.1">
    <property type="nucleotide sequence ID" value="NZ_CP072800.1"/>
</dbReference>
<evidence type="ECO:0000313" key="3">
    <source>
        <dbReference type="EMBL" id="QTR51136.1"/>
    </source>
</evidence>
<dbReference type="Proteomes" id="UP000672027">
    <property type="component" value="Chromosome"/>
</dbReference>
<dbReference type="PANTHER" id="PTHR43630:SF2">
    <property type="entry name" value="GLYCOSYLTRANSFERASE"/>
    <property type="match status" value="1"/>
</dbReference>
<organism evidence="3 4">
    <name type="scientific">Candidatus Thiothrix anitrata</name>
    <dbReference type="NCBI Taxonomy" id="2823902"/>
    <lineage>
        <taxon>Bacteria</taxon>
        <taxon>Pseudomonadati</taxon>
        <taxon>Pseudomonadota</taxon>
        <taxon>Gammaproteobacteria</taxon>
        <taxon>Thiotrichales</taxon>
        <taxon>Thiotrichaceae</taxon>
        <taxon>Thiothrix</taxon>
    </lineage>
</organism>
<dbReference type="SUPFAM" id="SSF48452">
    <property type="entry name" value="TPR-like"/>
    <property type="match status" value="1"/>
</dbReference>
<sequence>MNNKPSICLNMIVKNESKIITRCLDSVKDIIDYWIISDTGSTDGTQQIISDYFAQHGIDGVLMEHEWKNFAHNRNLALNPALGKTDYILIMDADDYLITFPDFQLPPLTAGSYMLKIRRSDTLYYNTKLIRADLPWRWEGVLHEYLTCDVPHTSETLEGNCLIASTTDGARSQNPDKYRHDAEVLEAALLEEPNNTRYRFYLAQSYRDAKDYNKAIEHYQLRVNMGGWEEEVYRSLLDIAHAKHILGEPLLDVIRAYIDAHCYRPQRLEALYYAVKLCREQAFYSLGCQLGWEARHTPMADDVLFVEKSVYSWQFLDELSVCAVYAHKKSEAADIMRQLLASPLTPPNQYPRLRANLDFACS</sequence>
<name>A0ABX7X684_9GAMM</name>
<dbReference type="EMBL" id="CP072800">
    <property type="protein sequence ID" value="QTR51136.1"/>
    <property type="molecule type" value="Genomic_DNA"/>
</dbReference>
<evidence type="ECO:0000256" key="1">
    <source>
        <dbReference type="ARBA" id="ARBA00038494"/>
    </source>
</evidence>
<dbReference type="EC" id="2.4.-.-" evidence="3"/>
<dbReference type="Pfam" id="PF00535">
    <property type="entry name" value="Glycos_transf_2"/>
    <property type="match status" value="1"/>
</dbReference>
<reference evidence="3 4" key="1">
    <citation type="submission" date="2021-04" db="EMBL/GenBank/DDBJ databases">
        <title>Genomics, taxonomy and metabolism of representatives of sulfur bacteria of the genus Thiothrix: Thiothrix fructosivorans QT, Thiothrix unzii A1T and three new species, Thiothrix subterranea sp. nov., Thiothrix litoralis sp. nov. and 'Candidatus Thiothrix anitrata' sp. nov.</title>
        <authorList>
            <person name="Ravin N.V."/>
            <person name="Smolyakov D."/>
            <person name="Rudenko T.S."/>
            <person name="Mardanov A.V."/>
            <person name="Beletsky A.V."/>
            <person name="Markov N.D."/>
            <person name="Fomenkov A.I."/>
            <person name="Roberts R.J."/>
            <person name="Karnachuk O.V."/>
            <person name="Novikov A."/>
            <person name="Grabovich M.Y."/>
        </authorList>
    </citation>
    <scope>NUCLEOTIDE SEQUENCE [LARGE SCALE GENOMIC DNA]</scope>
    <source>
        <strain evidence="3 4">A52</strain>
    </source>
</reference>
<dbReference type="InterPro" id="IPR001173">
    <property type="entry name" value="Glyco_trans_2-like"/>
</dbReference>
<dbReference type="Gene3D" id="3.90.550.10">
    <property type="entry name" value="Spore Coat Polysaccharide Biosynthesis Protein SpsA, Chain A"/>
    <property type="match status" value="1"/>
</dbReference>
<evidence type="ECO:0000259" key="2">
    <source>
        <dbReference type="Pfam" id="PF00535"/>
    </source>
</evidence>